<gene>
    <name evidence="1" type="ORF">GCM10009786_00540</name>
</gene>
<proteinExistence type="predicted"/>
<comment type="caution">
    <text evidence="1">The sequence shown here is derived from an EMBL/GenBank/DDBJ whole genome shotgun (WGS) entry which is preliminary data.</text>
</comment>
<name>A0ABN3B118_9MICO</name>
<evidence type="ECO:0000313" key="2">
    <source>
        <dbReference type="Proteomes" id="UP001501084"/>
    </source>
</evidence>
<dbReference type="EMBL" id="BAAAOP010000001">
    <property type="protein sequence ID" value="GAA2185192.1"/>
    <property type="molecule type" value="Genomic_DNA"/>
</dbReference>
<evidence type="ECO:0000313" key="1">
    <source>
        <dbReference type="EMBL" id="GAA2185192.1"/>
    </source>
</evidence>
<dbReference type="Proteomes" id="UP001501084">
    <property type="component" value="Unassembled WGS sequence"/>
</dbReference>
<keyword evidence="2" id="KW-1185">Reference proteome</keyword>
<reference evidence="1 2" key="1">
    <citation type="journal article" date="2019" name="Int. J. Syst. Evol. Microbiol.">
        <title>The Global Catalogue of Microorganisms (GCM) 10K type strain sequencing project: providing services to taxonomists for standard genome sequencing and annotation.</title>
        <authorList>
            <consortium name="The Broad Institute Genomics Platform"/>
            <consortium name="The Broad Institute Genome Sequencing Center for Infectious Disease"/>
            <person name="Wu L."/>
            <person name="Ma J."/>
        </authorList>
    </citation>
    <scope>NUCLEOTIDE SEQUENCE [LARGE SCALE GENOMIC DNA]</scope>
    <source>
        <strain evidence="1 2">JCM 14919</strain>
    </source>
</reference>
<organism evidence="1 2">
    <name type="scientific">Leucobacter alluvii</name>
    <dbReference type="NCBI Taxonomy" id="340321"/>
    <lineage>
        <taxon>Bacteria</taxon>
        <taxon>Bacillati</taxon>
        <taxon>Actinomycetota</taxon>
        <taxon>Actinomycetes</taxon>
        <taxon>Micrococcales</taxon>
        <taxon>Microbacteriaceae</taxon>
        <taxon>Leucobacter</taxon>
    </lineage>
</organism>
<sequence>MQLKHDERTARDHLWERSVVRLAARYPMEMAWQGPPGTMLGALVVVRRGVR</sequence>
<protein>
    <submittedName>
        <fullName evidence="1">Uncharacterized protein</fullName>
    </submittedName>
</protein>
<accession>A0ABN3B118</accession>